<organism evidence="1 2">
    <name type="scientific">Serratia marcescens</name>
    <dbReference type="NCBI Taxonomy" id="615"/>
    <lineage>
        <taxon>Bacteria</taxon>
        <taxon>Pseudomonadati</taxon>
        <taxon>Pseudomonadota</taxon>
        <taxon>Gammaproteobacteria</taxon>
        <taxon>Enterobacterales</taxon>
        <taxon>Yersiniaceae</taxon>
        <taxon>Serratia</taxon>
    </lineage>
</organism>
<comment type="caution">
    <text evidence="1">The sequence shown here is derived from an EMBL/GenBank/DDBJ whole genome shotgun (WGS) entry which is preliminary data.</text>
</comment>
<dbReference type="Proteomes" id="UP000037482">
    <property type="component" value="Unassembled WGS sequence"/>
</dbReference>
<sequence>MSLCGLRAALAQQVIRQIVHQPRARFALIGFAVLQQAAFDATNNLMLLLFLFFIYKEPNISFSGIYLTSHIQCFSYLL</sequence>
<evidence type="ECO:0000313" key="1">
    <source>
        <dbReference type="EMBL" id="KMU52191.1"/>
    </source>
</evidence>
<gene>
    <name evidence="1" type="ORF">AB868_02945</name>
</gene>
<dbReference type="AlphaFoldDB" id="A0A656VJK7"/>
<protein>
    <submittedName>
        <fullName evidence="1">Uncharacterized protein</fullName>
    </submittedName>
</protein>
<accession>A0A656VJK7</accession>
<dbReference type="EMBL" id="LFJS01000012">
    <property type="protein sequence ID" value="KMU52191.1"/>
    <property type="molecule type" value="Genomic_DNA"/>
</dbReference>
<evidence type="ECO:0000313" key="2">
    <source>
        <dbReference type="Proteomes" id="UP000037482"/>
    </source>
</evidence>
<proteinExistence type="predicted"/>
<reference evidence="1 2" key="1">
    <citation type="submission" date="2015-06" db="EMBL/GenBank/DDBJ databases">
        <title>Draft Genome of Serratia marcescens Strain AH0650_Sm1.</title>
        <authorList>
            <person name="Wan Y."/>
            <person name="Gorrie C."/>
            <person name="Holt K."/>
        </authorList>
    </citation>
    <scope>NUCLEOTIDE SEQUENCE [LARGE SCALE GENOMIC DNA]</scope>
    <source>
        <strain evidence="1 2">AH0650_Sm1</strain>
    </source>
</reference>
<dbReference type="RefSeq" id="WP_152682231.1">
    <property type="nucleotide sequence ID" value="NZ_LFJS01000012.1"/>
</dbReference>
<name>A0A656VJK7_SERMA</name>